<feature type="transmembrane region" description="Helical" evidence="6">
    <location>
        <begin position="416"/>
        <end position="438"/>
    </location>
</feature>
<dbReference type="InterPro" id="IPR036259">
    <property type="entry name" value="MFS_trans_sf"/>
</dbReference>
<dbReference type="InterPro" id="IPR011701">
    <property type="entry name" value="MFS"/>
</dbReference>
<dbReference type="PATRIC" id="fig|271065.3.peg.3383"/>
<feature type="transmembrane region" description="Helical" evidence="6">
    <location>
        <begin position="259"/>
        <end position="281"/>
    </location>
</feature>
<feature type="transmembrane region" description="Helical" evidence="6">
    <location>
        <begin position="117"/>
        <end position="141"/>
    </location>
</feature>
<dbReference type="GO" id="GO:0016020">
    <property type="term" value="C:membrane"/>
    <property type="evidence" value="ECO:0007669"/>
    <property type="project" value="UniProtKB-SubCell"/>
</dbReference>
<dbReference type="HOGENOM" id="CLU_029352_1_1_6"/>
<dbReference type="STRING" id="1091494.MEALZ_3286"/>
<name>G4T4E0_META2</name>
<keyword evidence="5 6" id="KW-0472">Membrane</keyword>
<feature type="transmembrane region" description="Helical" evidence="6">
    <location>
        <begin position="153"/>
        <end position="177"/>
    </location>
</feature>
<feature type="domain" description="Major facilitator superfamily (MFS) profile" evidence="7">
    <location>
        <begin position="19"/>
        <end position="442"/>
    </location>
</feature>
<dbReference type="CDD" id="cd17486">
    <property type="entry name" value="MFS_AmpG_like"/>
    <property type="match status" value="1"/>
</dbReference>
<keyword evidence="4 6" id="KW-1133">Transmembrane helix</keyword>
<dbReference type="AlphaFoldDB" id="G4T4E0"/>
<dbReference type="SUPFAM" id="SSF103473">
    <property type="entry name" value="MFS general substrate transporter"/>
    <property type="match status" value="1"/>
</dbReference>
<feature type="transmembrane region" description="Helical" evidence="6">
    <location>
        <begin position="183"/>
        <end position="203"/>
    </location>
</feature>
<proteinExistence type="predicted"/>
<keyword evidence="3 6" id="KW-0812">Transmembrane</keyword>
<feature type="transmembrane region" description="Helical" evidence="6">
    <location>
        <begin position="20"/>
        <end position="45"/>
    </location>
</feature>
<feature type="transmembrane region" description="Helical" evidence="6">
    <location>
        <begin position="92"/>
        <end position="111"/>
    </location>
</feature>
<dbReference type="PANTHER" id="PTHR12778">
    <property type="entry name" value="SOLUTE CARRIER FAMILY 33 ACETYL-COA TRANSPORTER -RELATED"/>
    <property type="match status" value="1"/>
</dbReference>
<accession>G4T4E0</accession>
<dbReference type="KEGG" id="mah:MEALZ_3286"/>
<gene>
    <name evidence="8" type="ordered locus">MEALZ_3286</name>
</gene>
<evidence type="ECO:0000313" key="8">
    <source>
        <dbReference type="EMBL" id="CCE24951.1"/>
    </source>
</evidence>
<dbReference type="RefSeq" id="WP_014149708.1">
    <property type="nucleotide sequence ID" value="NC_016112.1"/>
</dbReference>
<feature type="transmembrane region" description="Helical" evidence="6">
    <location>
        <begin position="389"/>
        <end position="410"/>
    </location>
</feature>
<dbReference type="EMBL" id="FO082060">
    <property type="protein sequence ID" value="CCE24951.1"/>
    <property type="molecule type" value="Genomic_DNA"/>
</dbReference>
<dbReference type="NCBIfam" id="TIGR00901">
    <property type="entry name" value="2A0125"/>
    <property type="match status" value="1"/>
</dbReference>
<keyword evidence="2" id="KW-0813">Transport</keyword>
<evidence type="ECO:0000259" key="7">
    <source>
        <dbReference type="PROSITE" id="PS50850"/>
    </source>
</evidence>
<dbReference type="Pfam" id="PF07690">
    <property type="entry name" value="MFS_1"/>
    <property type="match status" value="1"/>
</dbReference>
<evidence type="ECO:0000256" key="1">
    <source>
        <dbReference type="ARBA" id="ARBA00004141"/>
    </source>
</evidence>
<feature type="transmembrane region" description="Helical" evidence="6">
    <location>
        <begin position="326"/>
        <end position="346"/>
    </location>
</feature>
<feature type="transmembrane region" description="Helical" evidence="6">
    <location>
        <begin position="57"/>
        <end position="80"/>
    </location>
</feature>
<dbReference type="PANTHER" id="PTHR12778:SF10">
    <property type="entry name" value="MAJOR FACILITATOR SUPERFAMILY DOMAIN-CONTAINING PROTEIN 3"/>
    <property type="match status" value="1"/>
</dbReference>
<reference evidence="9" key="1">
    <citation type="journal article" date="2012" name="J. Bacteriol.">
        <title>Genome sequence of the haloalkaliphilic methanotrophic bacterium Methylomicrobium alcaliphilum 20Z.</title>
        <authorList>
            <person name="Vuilleumier S."/>
            <person name="Khmelenina V.N."/>
            <person name="Bringel F."/>
            <person name="Reshetnikov A.S."/>
            <person name="Lajus A."/>
            <person name="Mangenot S."/>
            <person name="Rouy Z."/>
            <person name="Op den Camp H.J."/>
            <person name="Jetten M.S."/>
            <person name="Dispirito A.A."/>
            <person name="Dunfield P."/>
            <person name="Klotz M.G."/>
            <person name="Semrau J.D."/>
            <person name="Stein L.Y."/>
            <person name="Barbe V."/>
            <person name="Medigue C."/>
            <person name="Trotsenko Y.A."/>
            <person name="Kalyuzhnaya M.G."/>
        </authorList>
    </citation>
    <scope>NUCLEOTIDE SEQUENCE [LARGE SCALE GENOMIC DNA]</scope>
    <source>
        <strain evidence="9">DSM 19304 / NCIMB 14124 / VKM B-2133 / 20Z</strain>
    </source>
</reference>
<protein>
    <submittedName>
        <fullName evidence="8">Permease, major facilitator superfamily</fullName>
    </submittedName>
</protein>
<evidence type="ECO:0000256" key="2">
    <source>
        <dbReference type="ARBA" id="ARBA00022448"/>
    </source>
</evidence>
<evidence type="ECO:0000256" key="5">
    <source>
        <dbReference type="ARBA" id="ARBA00023136"/>
    </source>
</evidence>
<dbReference type="PROSITE" id="PS50850">
    <property type="entry name" value="MFS"/>
    <property type="match status" value="1"/>
</dbReference>
<feature type="transmembrane region" description="Helical" evidence="6">
    <location>
        <begin position="301"/>
        <end position="319"/>
    </location>
</feature>
<keyword evidence="9" id="KW-1185">Reference proteome</keyword>
<sequence>MTAVKSGWREAFLVYTRPRVLGMVFLGFSAGLPFLLVFSTLSAWLRDVGVELSVIGFFSWVGVTYSIKVFWAPVVDTLPLPWLTKCIGKRRSWMLLAQLGIAAGLVGMASADVESQLQWIAIFAVWVAFCSSTQDIVIDAYRIEAVVVEYQGAMAAMYVLGYRIALLVAGAGAFYLAEYFDWSIAYQMMAACMLVGVAATLIIDEPLPNEDQEARKLARQVEAAIGVAGRRNWLARLGAWFSDAVLSPFVEFFTRNGKFGLMILVLIATYKMSDITMGVMANPFYLDIGFSKKEIADISKIFGFFMTIAGASIGGVLVARYGIMKPLLLGAVMAAATNLLFVLLAVSEPSLALLAGAVSADNLSGGIATSVFIAYLSSMTSTAYTATQYALFSSLMTLPAKLLGGFSGIVVEHYGYELFFIYSASVGLPAIVLVLVLMRRYARVNIQSPSLKKRG</sequence>
<evidence type="ECO:0000256" key="6">
    <source>
        <dbReference type="SAM" id="Phobius"/>
    </source>
</evidence>
<comment type="subcellular location">
    <subcellularLocation>
        <location evidence="1">Membrane</location>
        <topology evidence="1">Multi-pass membrane protein</topology>
    </subcellularLocation>
</comment>
<dbReference type="GO" id="GO:0022857">
    <property type="term" value="F:transmembrane transporter activity"/>
    <property type="evidence" value="ECO:0007669"/>
    <property type="project" value="InterPro"/>
</dbReference>
<evidence type="ECO:0000256" key="4">
    <source>
        <dbReference type="ARBA" id="ARBA00022989"/>
    </source>
</evidence>
<dbReference type="Proteomes" id="UP000008315">
    <property type="component" value="Chromosome"/>
</dbReference>
<dbReference type="Gene3D" id="1.20.1250.20">
    <property type="entry name" value="MFS general substrate transporter like domains"/>
    <property type="match status" value="2"/>
</dbReference>
<organism evidence="8 9">
    <name type="scientific">Methylotuvimicrobium alcaliphilum (strain DSM 19304 / NCIMB 14124 / VKM B-2133 / 20Z)</name>
    <name type="common">Methylomicrobium alcaliphilum</name>
    <dbReference type="NCBI Taxonomy" id="1091494"/>
    <lineage>
        <taxon>Bacteria</taxon>
        <taxon>Pseudomonadati</taxon>
        <taxon>Pseudomonadota</taxon>
        <taxon>Gammaproteobacteria</taxon>
        <taxon>Methylococcales</taxon>
        <taxon>Methylococcaceae</taxon>
        <taxon>Methylotuvimicrobium</taxon>
    </lineage>
</organism>
<feature type="transmembrane region" description="Helical" evidence="6">
    <location>
        <begin position="352"/>
        <end position="377"/>
    </location>
</feature>
<evidence type="ECO:0000313" key="9">
    <source>
        <dbReference type="Proteomes" id="UP000008315"/>
    </source>
</evidence>
<evidence type="ECO:0000256" key="3">
    <source>
        <dbReference type="ARBA" id="ARBA00022692"/>
    </source>
</evidence>
<dbReference type="InterPro" id="IPR020846">
    <property type="entry name" value="MFS_dom"/>
</dbReference>
<dbReference type="InterPro" id="IPR004752">
    <property type="entry name" value="AmpG_permease/AT-1"/>
</dbReference>